<dbReference type="PANTHER" id="PTHR35527:SF2">
    <property type="entry name" value="HYDROLASE"/>
    <property type="match status" value="1"/>
</dbReference>
<dbReference type="EMBL" id="LQNU01000077">
    <property type="protein sequence ID" value="KZE76290.1"/>
    <property type="molecule type" value="Genomic_DNA"/>
</dbReference>
<dbReference type="RefSeq" id="WP_038986861.1">
    <property type="nucleotide sequence ID" value="NZ_FNYS01000007.1"/>
</dbReference>
<evidence type="ECO:0000259" key="3">
    <source>
        <dbReference type="Pfam" id="PF02275"/>
    </source>
</evidence>
<sequence>MKRIKRILTGAFVFGAFVLGTNDADACTRVVYKGPNNTVITGRSMDWKEEIMPNIWVFPKGMERNGEVGKASIKWKSKYGSVITSAFDIATTDGMNEKGLVANILWLVESKYPEYNPDGKDKGISLAAWAQYVLDNYADVNEAVTDLQKNPLIVVTANTPGRTTLATVHLTISDAKGDNAVFEFIDGKLKVYHDPSYTVVTNSPTYDKQLAIRDYWNYLPGNKVLPGTGRSEDRFARASYYATAVEQSADERVSVGSVFSIVRNVSVPYGVHIDGEPNLSSTKWRTVSDQKNLVYYYEDPIALTPMWLDLKAIDFSEKSGVRKLDVSKKQQHSGLVNNKLEKAKAFQFLGI</sequence>
<dbReference type="Gene3D" id="3.60.60.10">
    <property type="entry name" value="Penicillin V Acylase, Chain A"/>
    <property type="match status" value="1"/>
</dbReference>
<dbReference type="GeneID" id="82257110"/>
<evidence type="ECO:0000313" key="7">
    <source>
        <dbReference type="Proteomes" id="UP000183077"/>
    </source>
</evidence>
<evidence type="ECO:0000256" key="1">
    <source>
        <dbReference type="ARBA" id="ARBA00006625"/>
    </source>
</evidence>
<reference evidence="5 7" key="2">
    <citation type="submission" date="2016-10" db="EMBL/GenBank/DDBJ databases">
        <authorList>
            <person name="de Groot N.N."/>
        </authorList>
    </citation>
    <scope>NUCLEOTIDE SEQUENCE [LARGE SCALE GENOMIC DNA]</scope>
    <source>
        <strain evidence="5 7">DSM 23048</strain>
    </source>
</reference>
<dbReference type="PANTHER" id="PTHR35527">
    <property type="entry name" value="CHOLOYLGLYCINE HYDROLASE"/>
    <property type="match status" value="1"/>
</dbReference>
<name>A0A163WFN3_9FLAO</name>
<dbReference type="Proteomes" id="UP000076630">
    <property type="component" value="Unassembled WGS sequence"/>
</dbReference>
<dbReference type="InterPro" id="IPR052193">
    <property type="entry name" value="Peptidase_C59"/>
</dbReference>
<dbReference type="InterPro" id="IPR029132">
    <property type="entry name" value="CBAH/NAAA_C"/>
</dbReference>
<dbReference type="Pfam" id="PF02275">
    <property type="entry name" value="CBAH"/>
    <property type="match status" value="1"/>
</dbReference>
<dbReference type="OrthoDB" id="1265391at2"/>
<dbReference type="Proteomes" id="UP000183077">
    <property type="component" value="Unassembled WGS sequence"/>
</dbReference>
<accession>A0A163WFN3</accession>
<evidence type="ECO:0000313" key="5">
    <source>
        <dbReference type="EMBL" id="SEI94651.1"/>
    </source>
</evidence>
<organism evidence="4 6">
    <name type="scientific">Myroides marinus</name>
    <dbReference type="NCBI Taxonomy" id="703342"/>
    <lineage>
        <taxon>Bacteria</taxon>
        <taxon>Pseudomonadati</taxon>
        <taxon>Bacteroidota</taxon>
        <taxon>Flavobacteriia</taxon>
        <taxon>Flavobacteriales</taxon>
        <taxon>Flavobacteriaceae</taxon>
        <taxon>Myroides</taxon>
    </lineage>
</organism>
<feature type="domain" description="Choloylglycine hydrolase/NAAA C-terminal" evidence="3">
    <location>
        <begin position="27"/>
        <end position="298"/>
    </location>
</feature>
<dbReference type="AlphaFoldDB" id="A0A163WFN3"/>
<evidence type="ECO:0000256" key="2">
    <source>
        <dbReference type="ARBA" id="ARBA00022801"/>
    </source>
</evidence>
<dbReference type="GO" id="GO:0016787">
    <property type="term" value="F:hydrolase activity"/>
    <property type="evidence" value="ECO:0007669"/>
    <property type="project" value="UniProtKB-KW"/>
</dbReference>
<protein>
    <submittedName>
        <fullName evidence="4">Choloylglycine hydrolase</fullName>
    </submittedName>
</protein>
<keyword evidence="2 4" id="KW-0378">Hydrolase</keyword>
<proteinExistence type="inferred from homology"/>
<evidence type="ECO:0000313" key="6">
    <source>
        <dbReference type="Proteomes" id="UP000076630"/>
    </source>
</evidence>
<reference evidence="4 6" key="1">
    <citation type="submission" date="2016-01" db="EMBL/GenBank/DDBJ databases">
        <title>Whole genome sequencing of Myroides marinus L41.</title>
        <authorList>
            <person name="Hong K.W."/>
        </authorList>
    </citation>
    <scope>NUCLEOTIDE SEQUENCE [LARGE SCALE GENOMIC DNA]</scope>
    <source>
        <strain evidence="4 6">L41</strain>
    </source>
</reference>
<gene>
    <name evidence="4" type="ORF">AV926_15905</name>
    <name evidence="5" type="ORF">SAMN04488018_107127</name>
</gene>
<evidence type="ECO:0000313" key="4">
    <source>
        <dbReference type="EMBL" id="KZE76290.1"/>
    </source>
</evidence>
<dbReference type="EMBL" id="FNYS01000007">
    <property type="protein sequence ID" value="SEI94651.1"/>
    <property type="molecule type" value="Genomic_DNA"/>
</dbReference>
<dbReference type="CDD" id="cd01902">
    <property type="entry name" value="Ntn_CGH"/>
    <property type="match status" value="1"/>
</dbReference>
<dbReference type="SUPFAM" id="SSF56235">
    <property type="entry name" value="N-terminal nucleophile aminohydrolases (Ntn hydrolases)"/>
    <property type="match status" value="1"/>
</dbReference>
<keyword evidence="6" id="KW-1185">Reference proteome</keyword>
<dbReference type="InterPro" id="IPR029055">
    <property type="entry name" value="Ntn_hydrolases_N"/>
</dbReference>
<comment type="similarity">
    <text evidence="1">Belongs to the peptidase C59 family.</text>
</comment>